<dbReference type="Proteomes" id="UP000018936">
    <property type="component" value="Unassembled WGS sequence"/>
</dbReference>
<evidence type="ECO:0000313" key="2">
    <source>
        <dbReference type="EMBL" id="ETE68212.1"/>
    </source>
</evidence>
<feature type="transmembrane region" description="Helical" evidence="1">
    <location>
        <begin position="167"/>
        <end position="188"/>
    </location>
</feature>
<keyword evidence="1" id="KW-0472">Membrane</keyword>
<proteinExistence type="predicted"/>
<evidence type="ECO:0000256" key="1">
    <source>
        <dbReference type="SAM" id="Phobius"/>
    </source>
</evidence>
<feature type="non-terminal residue" evidence="2">
    <location>
        <position position="1"/>
    </location>
</feature>
<organism evidence="2 3">
    <name type="scientific">Ophiophagus hannah</name>
    <name type="common">King cobra</name>
    <name type="synonym">Naja hannah</name>
    <dbReference type="NCBI Taxonomy" id="8665"/>
    <lineage>
        <taxon>Eukaryota</taxon>
        <taxon>Metazoa</taxon>
        <taxon>Chordata</taxon>
        <taxon>Craniata</taxon>
        <taxon>Vertebrata</taxon>
        <taxon>Euteleostomi</taxon>
        <taxon>Lepidosauria</taxon>
        <taxon>Squamata</taxon>
        <taxon>Bifurcata</taxon>
        <taxon>Unidentata</taxon>
        <taxon>Episquamata</taxon>
        <taxon>Toxicofera</taxon>
        <taxon>Serpentes</taxon>
        <taxon>Colubroidea</taxon>
        <taxon>Elapidae</taxon>
        <taxon>Elapinae</taxon>
        <taxon>Ophiophagus</taxon>
    </lineage>
</organism>
<keyword evidence="3" id="KW-1185">Reference proteome</keyword>
<protein>
    <submittedName>
        <fullName evidence="2">Uncharacterized protein</fullName>
    </submittedName>
</protein>
<reference evidence="2 3" key="1">
    <citation type="journal article" date="2013" name="Proc. Natl. Acad. Sci. U.S.A.">
        <title>The king cobra genome reveals dynamic gene evolution and adaptation in the snake venom system.</title>
        <authorList>
            <person name="Vonk F.J."/>
            <person name="Casewell N.R."/>
            <person name="Henkel C.V."/>
            <person name="Heimberg A.M."/>
            <person name="Jansen H.J."/>
            <person name="McCleary R.J."/>
            <person name="Kerkkamp H.M."/>
            <person name="Vos R.A."/>
            <person name="Guerreiro I."/>
            <person name="Calvete J.J."/>
            <person name="Wuster W."/>
            <person name="Woods A.E."/>
            <person name="Logan J.M."/>
            <person name="Harrison R.A."/>
            <person name="Castoe T.A."/>
            <person name="de Koning A.P."/>
            <person name="Pollock D.D."/>
            <person name="Yandell M."/>
            <person name="Calderon D."/>
            <person name="Renjifo C."/>
            <person name="Currier R.B."/>
            <person name="Salgado D."/>
            <person name="Pla D."/>
            <person name="Sanz L."/>
            <person name="Hyder A.S."/>
            <person name="Ribeiro J.M."/>
            <person name="Arntzen J.W."/>
            <person name="van den Thillart G.E."/>
            <person name="Boetzer M."/>
            <person name="Pirovano W."/>
            <person name="Dirks R.P."/>
            <person name="Spaink H.P."/>
            <person name="Duboule D."/>
            <person name="McGlinn E."/>
            <person name="Kini R.M."/>
            <person name="Richardson M.K."/>
        </authorList>
    </citation>
    <scope>NUCLEOTIDE SEQUENCE</scope>
    <source>
        <tissue evidence="2">Blood</tissue>
    </source>
</reference>
<dbReference type="EMBL" id="AZIM01001075">
    <property type="protein sequence ID" value="ETE68212.1"/>
    <property type="molecule type" value="Genomic_DNA"/>
</dbReference>
<keyword evidence="1" id="KW-0812">Transmembrane</keyword>
<accession>V8P2Y4</accession>
<evidence type="ECO:0000313" key="3">
    <source>
        <dbReference type="Proteomes" id="UP000018936"/>
    </source>
</evidence>
<sequence>MHLQIFFFSKQPKNKSTASSCIKRRPEPSALSVSLVVTPSPWGTRPPPFLPIASTFLKPCSPLPSTGLQLYLTSKPPLLLLNTRRCSSCRCLSCCVLVFLNGGCGSQGPKPPFQTTKGNKLYRSPYSTKPRLYFFLTHARACVHPPTHPHIRVFKGSSANRFNRQKFLLFFSLWEFFFFFYGVIFFFLPESVCVCVRACVCARACVCFLCAESQGGSLREDLPSVTSPFKDLPSSRQRQIASRNSSLCYLATPATLHPSLAAGLWKSQVAEPASQPASLPACQPANERIAFQLTTRKIRPLLLPMAR</sequence>
<keyword evidence="1" id="KW-1133">Transmembrane helix</keyword>
<comment type="caution">
    <text evidence="2">The sequence shown here is derived from an EMBL/GenBank/DDBJ whole genome shotgun (WGS) entry which is preliminary data.</text>
</comment>
<name>V8P2Y4_OPHHA</name>
<gene>
    <name evidence="2" type="ORF">L345_06004</name>
</gene>
<dbReference type="AlphaFoldDB" id="V8P2Y4"/>